<comment type="caution">
    <text evidence="2">The sequence shown here is derived from an EMBL/GenBank/DDBJ whole genome shotgun (WGS) entry which is preliminary data.</text>
</comment>
<accession>A0AA44R744</accession>
<evidence type="ECO:0000313" key="4">
    <source>
        <dbReference type="Proteomes" id="UP001552502"/>
    </source>
</evidence>
<organism evidence="2 3">
    <name type="scientific">Bacillus proteolyticus</name>
    <dbReference type="NCBI Taxonomy" id="2026192"/>
    <lineage>
        <taxon>Bacteria</taxon>
        <taxon>Bacillati</taxon>
        <taxon>Bacillota</taxon>
        <taxon>Bacilli</taxon>
        <taxon>Bacillales</taxon>
        <taxon>Bacillaceae</taxon>
        <taxon>Bacillus</taxon>
        <taxon>Bacillus cereus group</taxon>
    </lineage>
</organism>
<proteinExistence type="predicted"/>
<name>A0AA44R744_9BACI</name>
<evidence type="ECO:0000313" key="1">
    <source>
        <dbReference type="EMBL" id="MEV4911197.1"/>
    </source>
</evidence>
<dbReference type="Proteomes" id="UP001552502">
    <property type="component" value="Unassembled WGS sequence"/>
</dbReference>
<reference evidence="1 4" key="2">
    <citation type="journal article" date="2023" name="Proc. Natl. Acad. Sci. U.S.A.">
        <title>Bacterial tolerance to host-exuded specialized metabolites structures the maize root microbiome.</title>
        <authorList>
            <person name="Thoenen L."/>
            <person name="Giroud C."/>
            <person name="Kreuzer M."/>
            <person name="Waelchli J."/>
            <person name="Gfeller V."/>
            <person name="Deslandes-Herold G."/>
            <person name="Mateo P."/>
            <person name="Robert C.A.M."/>
            <person name="Ahrens C.H."/>
            <person name="Rubio-Somoza I."/>
            <person name="Bruggmann R."/>
            <person name="Erb M."/>
            <person name="Schlaeppi K."/>
        </authorList>
    </citation>
    <scope>NUCLEOTIDE SEQUENCE [LARGE SCALE GENOMIC DNA]</scope>
    <source>
        <strain evidence="1 4">LBA1-1-1.1</strain>
    </source>
</reference>
<sequence length="123" mass="15306">MKLGKQVMFNELQKMHSPLYKPFPNCDIRKIRKDHKNMFTEDDCISADLNYYWMHTAGTLSYVLNENEKEISFEQIKWLRKSFFEWFPQYRFLETEIVKYPILYRDFMNYEKVRKLLLYYLTE</sequence>
<gene>
    <name evidence="2" type="ORF">BAQ49_08815</name>
    <name evidence="1" type="ORF">MRBLBA1_001889</name>
</gene>
<evidence type="ECO:0000313" key="3">
    <source>
        <dbReference type="Proteomes" id="UP000183185"/>
    </source>
</evidence>
<dbReference type="Pfam" id="PF14176">
    <property type="entry name" value="YxiJ"/>
    <property type="match status" value="1"/>
</dbReference>
<dbReference type="RefSeq" id="WP_071746039.1">
    <property type="nucleotide sequence ID" value="NZ_JBEGIE010000013.1"/>
</dbReference>
<reference evidence="2 3" key="1">
    <citation type="submission" date="2016-06" db="EMBL/GenBank/DDBJ databases">
        <title>First insights into the genetic diversity and population structure of in the Bacillus cereus group bacteria from diverse marine environments.</title>
        <authorList>
            <person name="Liu Y."/>
            <person name="Lai Q."/>
            <person name="Shao Z."/>
        </authorList>
    </citation>
    <scope>NUCLEOTIDE SEQUENCE [LARGE SCALE GENOMIC DNA]</scope>
    <source>
        <strain evidence="2 3">TD42</strain>
    </source>
</reference>
<dbReference type="InterPro" id="IPR025551">
    <property type="entry name" value="WapI/YxiJ-like"/>
</dbReference>
<dbReference type="Proteomes" id="UP000183185">
    <property type="component" value="Unassembled WGS sequence"/>
</dbReference>
<keyword evidence="4" id="KW-1185">Reference proteome</keyword>
<protein>
    <submittedName>
        <fullName evidence="1">YxiJ-like family protein</fullName>
    </submittedName>
</protein>
<evidence type="ECO:0000313" key="2">
    <source>
        <dbReference type="EMBL" id="OJE44130.1"/>
    </source>
</evidence>
<dbReference type="AlphaFoldDB" id="A0AA44R744"/>
<dbReference type="EMBL" id="JBEGIE010000013">
    <property type="protein sequence ID" value="MEV4911197.1"/>
    <property type="molecule type" value="Genomic_DNA"/>
</dbReference>
<dbReference type="EMBL" id="MACH01000092">
    <property type="protein sequence ID" value="OJE44130.1"/>
    <property type="molecule type" value="Genomic_DNA"/>
</dbReference>
<reference evidence="1" key="3">
    <citation type="submission" date="2024-05" db="EMBL/GenBank/DDBJ databases">
        <authorList>
            <person name="Kreuzer M."/>
            <person name="Schlaeppi K."/>
            <person name="Thoenen L."/>
        </authorList>
    </citation>
    <scope>NUCLEOTIDE SEQUENCE</scope>
    <source>
        <strain evidence="1">LBA1-1-1.1</strain>
    </source>
</reference>